<evidence type="ECO:0000259" key="8">
    <source>
        <dbReference type="PROSITE" id="PS50039"/>
    </source>
</evidence>
<dbReference type="Gene3D" id="1.10.10.10">
    <property type="entry name" value="Winged helix-like DNA-binding domain superfamily/Winged helix DNA-binding domain"/>
    <property type="match status" value="1"/>
</dbReference>
<feature type="compositionally biased region" description="Polar residues" evidence="7">
    <location>
        <begin position="12"/>
        <end position="37"/>
    </location>
</feature>
<keyword evidence="2" id="KW-0805">Transcription regulation</keyword>
<reference evidence="9 10" key="1">
    <citation type="journal article" date="2018" name="IMA Fungus">
        <title>IMA Genome-F 10: Nine draft genome sequences of Claviceps purpurea s.lat., including C. arundinis, C. humidiphila, and C. cf. spartinae, pseudomolecules for the pitch canker pathogen Fusarium circinatum, draft genome of Davidsoniella eucalypti, Grosmannia galeiformis, Quambalaria eucalypti, and Teratosphaeria destructans.</title>
        <authorList>
            <person name="Wingfield B.D."/>
            <person name="Liu M."/>
            <person name="Nguyen H.D."/>
            <person name="Lane F.A."/>
            <person name="Morgan S.W."/>
            <person name="De Vos L."/>
            <person name="Wilken P.M."/>
            <person name="Duong T.A."/>
            <person name="Aylward J."/>
            <person name="Coetzee M.P."/>
            <person name="Dadej K."/>
            <person name="De Beer Z.W."/>
            <person name="Findlay W."/>
            <person name="Havenga M."/>
            <person name="Kolarik M."/>
            <person name="Menzies J.G."/>
            <person name="Naidoo K."/>
            <person name="Pochopski O."/>
            <person name="Shoukouhi P."/>
            <person name="Santana Q.C."/>
            <person name="Seifert K.A."/>
            <person name="Soal N."/>
            <person name="Steenkamp E.T."/>
            <person name="Tatham C.T."/>
            <person name="van der Nest M.A."/>
            <person name="Wingfield M.J."/>
        </authorList>
    </citation>
    <scope>NUCLEOTIDE SEQUENCE [LARGE SCALE GENOMIC DNA]</scope>
    <source>
        <strain evidence="9">CMW44962</strain>
    </source>
</reference>
<comment type="subcellular location">
    <subcellularLocation>
        <location evidence="1 6">Nucleus</location>
    </subcellularLocation>
</comment>
<dbReference type="CDD" id="cd20032">
    <property type="entry name" value="FH_FOXO"/>
    <property type="match status" value="1"/>
</dbReference>
<evidence type="ECO:0000256" key="3">
    <source>
        <dbReference type="ARBA" id="ARBA00023125"/>
    </source>
</evidence>
<organism evidence="9 10">
    <name type="scientific">Teratosphaeria destructans</name>
    <dbReference type="NCBI Taxonomy" id="418781"/>
    <lineage>
        <taxon>Eukaryota</taxon>
        <taxon>Fungi</taxon>
        <taxon>Dikarya</taxon>
        <taxon>Ascomycota</taxon>
        <taxon>Pezizomycotina</taxon>
        <taxon>Dothideomycetes</taxon>
        <taxon>Dothideomycetidae</taxon>
        <taxon>Mycosphaerellales</taxon>
        <taxon>Teratosphaeriaceae</taxon>
        <taxon>Teratosphaeria</taxon>
    </lineage>
</organism>
<feature type="region of interest" description="Disordered" evidence="7">
    <location>
        <begin position="1"/>
        <end position="103"/>
    </location>
</feature>
<dbReference type="GO" id="GO:0005634">
    <property type="term" value="C:nucleus"/>
    <property type="evidence" value="ECO:0007669"/>
    <property type="project" value="UniProtKB-SubCell"/>
</dbReference>
<evidence type="ECO:0000256" key="1">
    <source>
        <dbReference type="ARBA" id="ARBA00004123"/>
    </source>
</evidence>
<keyword evidence="4" id="KW-0804">Transcription</keyword>
<dbReference type="GO" id="GO:0000978">
    <property type="term" value="F:RNA polymerase II cis-regulatory region sequence-specific DNA binding"/>
    <property type="evidence" value="ECO:0007669"/>
    <property type="project" value="TreeGrafter"/>
</dbReference>
<dbReference type="InterPro" id="IPR036388">
    <property type="entry name" value="WH-like_DNA-bd_sf"/>
</dbReference>
<accession>A0A9W7W4R6</accession>
<name>A0A9W7W4R6_9PEZI</name>
<dbReference type="Proteomes" id="UP001138500">
    <property type="component" value="Unassembled WGS sequence"/>
</dbReference>
<comment type="caution">
    <text evidence="9">The sequence shown here is derived from an EMBL/GenBank/DDBJ whole genome shotgun (WGS) entry which is preliminary data.</text>
</comment>
<evidence type="ECO:0000313" key="10">
    <source>
        <dbReference type="Proteomes" id="UP001138500"/>
    </source>
</evidence>
<feature type="domain" description="Fork-head" evidence="8">
    <location>
        <begin position="223"/>
        <end position="316"/>
    </location>
</feature>
<dbReference type="PROSITE" id="PS00658">
    <property type="entry name" value="FORK_HEAD_2"/>
    <property type="match status" value="1"/>
</dbReference>
<evidence type="ECO:0000256" key="5">
    <source>
        <dbReference type="ARBA" id="ARBA00023242"/>
    </source>
</evidence>
<proteinExistence type="predicted"/>
<dbReference type="GO" id="GO:0000981">
    <property type="term" value="F:DNA-binding transcription factor activity, RNA polymerase II-specific"/>
    <property type="evidence" value="ECO:0007669"/>
    <property type="project" value="TreeGrafter"/>
</dbReference>
<keyword evidence="3 6" id="KW-0238">DNA-binding</keyword>
<feature type="compositionally biased region" description="Basic and acidic residues" evidence="7">
    <location>
        <begin position="41"/>
        <end position="56"/>
    </location>
</feature>
<evidence type="ECO:0000256" key="6">
    <source>
        <dbReference type="PROSITE-ProRule" id="PRU00089"/>
    </source>
</evidence>
<keyword evidence="5 6" id="KW-0539">Nucleus</keyword>
<dbReference type="EMBL" id="RIBY02000724">
    <property type="protein sequence ID" value="KAH9838177.1"/>
    <property type="molecule type" value="Genomic_DNA"/>
</dbReference>
<dbReference type="PANTHER" id="PTHR45881:SF5">
    <property type="entry name" value="FORK-HEAD DOMAIN-CONTAINING PROTEIN"/>
    <property type="match status" value="1"/>
</dbReference>
<dbReference type="Pfam" id="PF00250">
    <property type="entry name" value="Forkhead"/>
    <property type="match status" value="1"/>
</dbReference>
<gene>
    <name evidence="9" type="ORF">Tdes44962_MAKER08233</name>
</gene>
<dbReference type="AlphaFoldDB" id="A0A9W7W4R6"/>
<feature type="DNA-binding region" description="Fork-head" evidence="6">
    <location>
        <begin position="223"/>
        <end position="316"/>
    </location>
</feature>
<protein>
    <submittedName>
        <fullName evidence="9">FORKHEAD protein</fullName>
    </submittedName>
</protein>
<evidence type="ECO:0000313" key="9">
    <source>
        <dbReference type="EMBL" id="KAH9838177.1"/>
    </source>
</evidence>
<dbReference type="InterPro" id="IPR001766">
    <property type="entry name" value="Fork_head_dom"/>
</dbReference>
<feature type="region of interest" description="Disordered" evidence="7">
    <location>
        <begin position="305"/>
        <end position="348"/>
    </location>
</feature>
<dbReference type="PROSITE" id="PS50039">
    <property type="entry name" value="FORK_HEAD_3"/>
    <property type="match status" value="1"/>
</dbReference>
<evidence type="ECO:0000256" key="2">
    <source>
        <dbReference type="ARBA" id="ARBA00023015"/>
    </source>
</evidence>
<dbReference type="InterPro" id="IPR030456">
    <property type="entry name" value="TF_fork_head_CS_2"/>
</dbReference>
<evidence type="ECO:0000256" key="4">
    <source>
        <dbReference type="ARBA" id="ARBA00023163"/>
    </source>
</evidence>
<dbReference type="PANTHER" id="PTHR45881">
    <property type="entry name" value="CHECKPOINT SUPPRESSOR 1-LIKE, ISOFORM A-RELATED"/>
    <property type="match status" value="1"/>
</dbReference>
<dbReference type="InterPro" id="IPR036390">
    <property type="entry name" value="WH_DNA-bd_sf"/>
</dbReference>
<reference evidence="9 10" key="2">
    <citation type="journal article" date="2021" name="Curr. Genet.">
        <title>Genetic response to nitrogen starvation in the aggressive Eucalyptus foliar pathogen Teratosphaeria destructans.</title>
        <authorList>
            <person name="Havenga M."/>
            <person name="Wingfield B.D."/>
            <person name="Wingfield M.J."/>
            <person name="Dreyer L.L."/>
            <person name="Roets F."/>
            <person name="Aylward J."/>
        </authorList>
    </citation>
    <scope>NUCLEOTIDE SEQUENCE [LARGE SCALE GENOMIC DNA]</scope>
    <source>
        <strain evidence="9">CMW44962</strain>
    </source>
</reference>
<sequence>MAFDLYQPAQVPGTSSLSSDQTVLQSPQQQNSQSTDTMDSEWQKIVEKFDAEHGDLPADFGILSPQAGPAAFEQEQQSPPMQSIEPTASVSEAELQQKSATGGHPLSFPYLPSDHQQHQHCETWSAPPTSNPSDGWPMLVPHDDQAYLMSNTFPIEPVQYEPAYEQMHAPHAIGGPSPMLSQGSPFHDDFMDGVYDQPDIPAYALDSSGSDELNELDAADPCYAQLLYRCLKEAPDHTLSLRELYDWVREHSQKAKDPKQRGWQNSVRHNLSMNAAFERVPPSQVHGVKKGSLWRLTPHALREGVISTTRYRKDPKRKSDRRGSPALKRQISGAKGGQATRNATRRQQALREMRSFPTLAGRHNQLRRHHHLPGRRHETPPHGWVGALPIYSHHPSPQYMTTAPQPPPSPYFLEMEDSAAHPTSMPMSAPHTPPQMQLMYDSQLKCGIQDFGLGHLDFGTGNVVREHDEFGPETPSLATEASFMSDEAAAQYHQQQQQWTREPTSFPVEV</sequence>
<keyword evidence="10" id="KW-1185">Reference proteome</keyword>
<evidence type="ECO:0000256" key="7">
    <source>
        <dbReference type="SAM" id="MobiDB-lite"/>
    </source>
</evidence>
<feature type="compositionally biased region" description="Polar residues" evidence="7">
    <location>
        <begin position="74"/>
        <end position="100"/>
    </location>
</feature>
<dbReference type="SMART" id="SM00339">
    <property type="entry name" value="FH"/>
    <property type="match status" value="1"/>
</dbReference>
<dbReference type="SUPFAM" id="SSF46785">
    <property type="entry name" value="Winged helix' DNA-binding domain"/>
    <property type="match status" value="1"/>
</dbReference>
<dbReference type="OrthoDB" id="5954824at2759"/>